<dbReference type="Gene3D" id="3.40.50.1240">
    <property type="entry name" value="Phosphoglycerate mutase-like"/>
    <property type="match status" value="1"/>
</dbReference>
<dbReference type="Gramene" id="ERM96509">
    <property type="protein sequence ID" value="ERM96509"/>
    <property type="gene ID" value="AMTR_s00001p00262520"/>
</dbReference>
<dbReference type="SUPFAM" id="SSF53254">
    <property type="entry name" value="Phosphoglycerate mutase-like"/>
    <property type="match status" value="1"/>
</dbReference>
<dbReference type="AlphaFoldDB" id="W1NMJ2"/>
<dbReference type="STRING" id="13333.W1NMJ2"/>
<dbReference type="HOGENOM" id="CLU_1984537_0_0_1"/>
<name>W1NMJ2_AMBTC</name>
<evidence type="ECO:0000313" key="2">
    <source>
        <dbReference type="Proteomes" id="UP000017836"/>
    </source>
</evidence>
<proteinExistence type="predicted"/>
<dbReference type="Proteomes" id="UP000017836">
    <property type="component" value="Unassembled WGS sequence"/>
</dbReference>
<dbReference type="PANTHER" id="PTHR46192">
    <property type="entry name" value="BROAD-RANGE ACID PHOSPHATASE DET1"/>
    <property type="match status" value="1"/>
</dbReference>
<dbReference type="InterPro" id="IPR052765">
    <property type="entry name" value="PGM-Related"/>
</dbReference>
<gene>
    <name evidence="1" type="ORF">AMTR_s00001p00262520</name>
</gene>
<accession>W1NMJ2</accession>
<evidence type="ECO:0000313" key="1">
    <source>
        <dbReference type="EMBL" id="ERM96509.1"/>
    </source>
</evidence>
<sequence length="126" mass="14487">MAARASPFLPHEFSSSNSAISHLKQANYARCFKTQVPFRIKCCEDTLGRTRVKGRSEMEMRFPEMNNVLRSSCPCPRPRPRPRPRQIILVRHCQSEGNVDESAYPRIPDPRICLTEKGWRDAEEVG</sequence>
<protein>
    <submittedName>
        <fullName evidence="1">Uncharacterized protein</fullName>
    </submittedName>
</protein>
<keyword evidence="2" id="KW-1185">Reference proteome</keyword>
<reference evidence="2" key="1">
    <citation type="journal article" date="2013" name="Science">
        <title>The Amborella genome and the evolution of flowering plants.</title>
        <authorList>
            <consortium name="Amborella Genome Project"/>
        </authorList>
    </citation>
    <scope>NUCLEOTIDE SEQUENCE [LARGE SCALE GENOMIC DNA]</scope>
</reference>
<dbReference type="EMBL" id="KI397142">
    <property type="protein sequence ID" value="ERM96509.1"/>
    <property type="molecule type" value="Genomic_DNA"/>
</dbReference>
<dbReference type="InterPro" id="IPR029033">
    <property type="entry name" value="His_PPase_superfam"/>
</dbReference>
<organism evidence="1 2">
    <name type="scientific">Amborella trichopoda</name>
    <dbReference type="NCBI Taxonomy" id="13333"/>
    <lineage>
        <taxon>Eukaryota</taxon>
        <taxon>Viridiplantae</taxon>
        <taxon>Streptophyta</taxon>
        <taxon>Embryophyta</taxon>
        <taxon>Tracheophyta</taxon>
        <taxon>Spermatophyta</taxon>
        <taxon>Magnoliopsida</taxon>
        <taxon>Amborellales</taxon>
        <taxon>Amborellaceae</taxon>
        <taxon>Amborella</taxon>
    </lineage>
</organism>
<dbReference type="GO" id="GO:0016791">
    <property type="term" value="F:phosphatase activity"/>
    <property type="evidence" value="ECO:0000318"/>
    <property type="project" value="GO_Central"/>
</dbReference>